<keyword evidence="1" id="KW-0732">Signal</keyword>
<feature type="signal peptide" evidence="1">
    <location>
        <begin position="1"/>
        <end position="28"/>
    </location>
</feature>
<evidence type="ECO:0000313" key="3">
    <source>
        <dbReference type="Proteomes" id="UP000316426"/>
    </source>
</evidence>
<dbReference type="Gene3D" id="1.10.1330.10">
    <property type="entry name" value="Dockerin domain"/>
    <property type="match status" value="1"/>
</dbReference>
<dbReference type="GO" id="GO:0004553">
    <property type="term" value="F:hydrolase activity, hydrolyzing O-glycosyl compounds"/>
    <property type="evidence" value="ECO:0007669"/>
    <property type="project" value="InterPro"/>
</dbReference>
<dbReference type="GO" id="GO:0000272">
    <property type="term" value="P:polysaccharide catabolic process"/>
    <property type="evidence" value="ECO:0007669"/>
    <property type="project" value="InterPro"/>
</dbReference>
<feature type="chain" id="PRO_5022052208" description="PEP-CTERM protein-sorting domain-containing protein" evidence="1">
    <location>
        <begin position="29"/>
        <end position="342"/>
    </location>
</feature>
<dbReference type="InterPro" id="IPR018247">
    <property type="entry name" value="EF_Hand_1_Ca_BS"/>
</dbReference>
<evidence type="ECO:0000313" key="2">
    <source>
        <dbReference type="EMBL" id="QDV73223.1"/>
    </source>
</evidence>
<sequence length="342" mass="36405" precursor="true">MINRRTILSVVLQLLAVQFLTASSSARAETVAFWSFNDIGNATVSEVAADIGQGVGTTIGGVSGRAAEGTGYDDVVAGLAWELTDFPSQGTAEETAGVELRVPTLGYSNIVIRLDHFIGAGSALESLLQVTYDGINYTGIRQFGSDFIDPYQQEEWGDPLSMSYSFGTSNQNAASNNPNFGFRFVSDFYPSFNSTFYRSFGGAYSPDAAWRIDNILVTGDLLFRPGDFNGDGLVDAADYTVWRDAVGTANPSLADANRDGQVNASDYEVWASNYGSSSSGVTSTVLQSVPEPTTAVLLALGTLAAVGCRNVRELGEYVGTCSQNNCGDSPQLGQCIRRCCSM</sequence>
<dbReference type="EMBL" id="CP036349">
    <property type="protein sequence ID" value="QDV73223.1"/>
    <property type="molecule type" value="Genomic_DNA"/>
</dbReference>
<dbReference type="InterPro" id="IPR002105">
    <property type="entry name" value="Dockerin_1_rpt"/>
</dbReference>
<protein>
    <recommendedName>
        <fullName evidence="4">PEP-CTERM protein-sorting domain-containing protein</fullName>
    </recommendedName>
</protein>
<keyword evidence="3" id="KW-1185">Reference proteome</keyword>
<dbReference type="RefSeq" id="WP_145109831.1">
    <property type="nucleotide sequence ID" value="NZ_CP036349.1"/>
</dbReference>
<dbReference type="KEGG" id="bmei:Spa11_14190"/>
<reference evidence="2 3" key="1">
    <citation type="submission" date="2019-02" db="EMBL/GenBank/DDBJ databases">
        <title>Deep-cultivation of Planctomycetes and their phenomic and genomic characterization uncovers novel biology.</title>
        <authorList>
            <person name="Wiegand S."/>
            <person name="Jogler M."/>
            <person name="Boedeker C."/>
            <person name="Pinto D."/>
            <person name="Vollmers J."/>
            <person name="Rivas-Marin E."/>
            <person name="Kohn T."/>
            <person name="Peeters S.H."/>
            <person name="Heuer A."/>
            <person name="Rast P."/>
            <person name="Oberbeckmann S."/>
            <person name="Bunk B."/>
            <person name="Jeske O."/>
            <person name="Meyerdierks A."/>
            <person name="Storesund J.E."/>
            <person name="Kallscheuer N."/>
            <person name="Luecker S."/>
            <person name="Lage O.M."/>
            <person name="Pohl T."/>
            <person name="Merkel B.J."/>
            <person name="Hornburger P."/>
            <person name="Mueller R.-W."/>
            <person name="Bruemmer F."/>
            <person name="Labrenz M."/>
            <person name="Spormann A.M."/>
            <person name="Op den Camp H."/>
            <person name="Overmann J."/>
            <person name="Amann R."/>
            <person name="Jetten M.S.M."/>
            <person name="Mascher T."/>
            <person name="Medema M.H."/>
            <person name="Devos D.P."/>
            <person name="Kaster A.-K."/>
            <person name="Ovreas L."/>
            <person name="Rohde M."/>
            <person name="Galperin M.Y."/>
            <person name="Jogler C."/>
        </authorList>
    </citation>
    <scope>NUCLEOTIDE SEQUENCE [LARGE SCALE GENOMIC DNA]</scope>
    <source>
        <strain evidence="2 3">Spa11</strain>
    </source>
</reference>
<gene>
    <name evidence="2" type="ORF">Spa11_14190</name>
</gene>
<name>A0A518K600_9BACT</name>
<dbReference type="CDD" id="cd14256">
    <property type="entry name" value="Dockerin_I"/>
    <property type="match status" value="1"/>
</dbReference>
<accession>A0A518K600</accession>
<dbReference type="InterPro" id="IPR036439">
    <property type="entry name" value="Dockerin_dom_sf"/>
</dbReference>
<dbReference type="Pfam" id="PF00404">
    <property type="entry name" value="Dockerin_1"/>
    <property type="match status" value="1"/>
</dbReference>
<dbReference type="PROSITE" id="PS00018">
    <property type="entry name" value="EF_HAND_1"/>
    <property type="match status" value="2"/>
</dbReference>
<dbReference type="Proteomes" id="UP000316426">
    <property type="component" value="Chromosome"/>
</dbReference>
<proteinExistence type="predicted"/>
<evidence type="ECO:0008006" key="4">
    <source>
        <dbReference type="Google" id="ProtNLM"/>
    </source>
</evidence>
<dbReference type="InterPro" id="IPR013424">
    <property type="entry name" value="Ice-binding_C"/>
</dbReference>
<dbReference type="SUPFAM" id="SSF63446">
    <property type="entry name" value="Type I dockerin domain"/>
    <property type="match status" value="1"/>
</dbReference>
<evidence type="ECO:0000256" key="1">
    <source>
        <dbReference type="SAM" id="SignalP"/>
    </source>
</evidence>
<organism evidence="2 3">
    <name type="scientific">Botrimarina mediterranea</name>
    <dbReference type="NCBI Taxonomy" id="2528022"/>
    <lineage>
        <taxon>Bacteria</taxon>
        <taxon>Pseudomonadati</taxon>
        <taxon>Planctomycetota</taxon>
        <taxon>Planctomycetia</taxon>
        <taxon>Pirellulales</taxon>
        <taxon>Lacipirellulaceae</taxon>
        <taxon>Botrimarina</taxon>
    </lineage>
</organism>
<dbReference type="NCBIfam" id="TIGR02595">
    <property type="entry name" value="PEP_CTERM"/>
    <property type="match status" value="1"/>
</dbReference>
<dbReference type="AlphaFoldDB" id="A0A518K600"/>